<evidence type="ECO:0000256" key="3">
    <source>
        <dbReference type="ARBA" id="ARBA00004274"/>
    </source>
</evidence>
<evidence type="ECO:0000256" key="12">
    <source>
        <dbReference type="ARBA" id="ARBA00023157"/>
    </source>
</evidence>
<keyword evidence="10 15" id="KW-1133">Transmembrane helix</keyword>
<keyword evidence="6" id="KW-1003">Cell membrane</keyword>
<accession>A0A667XEW8</accession>
<evidence type="ECO:0000256" key="2">
    <source>
        <dbReference type="ARBA" id="ARBA00004245"/>
    </source>
</evidence>
<comment type="subcellular location">
    <subcellularLocation>
        <location evidence="3">Cell membrane</location>
        <location evidence="3">Sarcolemma</location>
        <topology evidence="3">Single-pass type II membrane protein</topology>
    </subcellularLocation>
    <subcellularLocation>
        <location evidence="2">Cytoplasm</location>
        <location evidence="2">Cytoskeleton</location>
    </subcellularLocation>
</comment>
<protein>
    <recommendedName>
        <fullName evidence="5">Gamma-sarcoglycan</fullName>
    </recommendedName>
</protein>
<keyword evidence="13" id="KW-0325">Glycoprotein</keyword>
<keyword evidence="17" id="KW-1185">Reference proteome</keyword>
<dbReference type="PANTHER" id="PTHR12939">
    <property type="entry name" value="SARCOGLYCAN"/>
    <property type="match status" value="1"/>
</dbReference>
<gene>
    <name evidence="16" type="primary">SGCG</name>
    <name evidence="16" type="synonym">sgcg</name>
</gene>
<feature type="transmembrane region" description="Helical" evidence="15">
    <location>
        <begin position="35"/>
        <end position="58"/>
    </location>
</feature>
<evidence type="ECO:0000313" key="16">
    <source>
        <dbReference type="Ensembl" id="ENSMMDP00005016330.1"/>
    </source>
</evidence>
<evidence type="ECO:0000256" key="4">
    <source>
        <dbReference type="ARBA" id="ARBA00007574"/>
    </source>
</evidence>
<proteinExistence type="inferred from homology"/>
<dbReference type="GeneTree" id="ENSGT00940000159187"/>
<evidence type="ECO:0000256" key="1">
    <source>
        <dbReference type="ARBA" id="ARBA00002860"/>
    </source>
</evidence>
<keyword evidence="11 15" id="KW-0472">Membrane</keyword>
<reference evidence="16" key="1">
    <citation type="submission" date="2019-06" db="EMBL/GenBank/DDBJ databases">
        <authorList>
            <consortium name="Wellcome Sanger Institute Data Sharing"/>
        </authorList>
    </citation>
    <scope>NUCLEOTIDE SEQUENCE [LARGE SCALE GENOMIC DNA]</scope>
</reference>
<keyword evidence="8 15" id="KW-0812">Transmembrane</keyword>
<evidence type="ECO:0000256" key="11">
    <source>
        <dbReference type="ARBA" id="ARBA00023136"/>
    </source>
</evidence>
<organism evidence="16 17">
    <name type="scientific">Myripristis murdjan</name>
    <name type="common">pinecone soldierfish</name>
    <dbReference type="NCBI Taxonomy" id="586833"/>
    <lineage>
        <taxon>Eukaryota</taxon>
        <taxon>Metazoa</taxon>
        <taxon>Chordata</taxon>
        <taxon>Craniata</taxon>
        <taxon>Vertebrata</taxon>
        <taxon>Euteleostomi</taxon>
        <taxon>Actinopterygii</taxon>
        <taxon>Neopterygii</taxon>
        <taxon>Teleostei</taxon>
        <taxon>Neoteleostei</taxon>
        <taxon>Acanthomorphata</taxon>
        <taxon>Holocentriformes</taxon>
        <taxon>Holocentridae</taxon>
        <taxon>Myripristis</taxon>
    </lineage>
</organism>
<reference evidence="16" key="2">
    <citation type="submission" date="2025-08" db="UniProtKB">
        <authorList>
            <consortium name="Ensembl"/>
        </authorList>
    </citation>
    <scope>IDENTIFICATION</scope>
</reference>
<dbReference type="GO" id="GO:0016012">
    <property type="term" value="C:sarcoglycan complex"/>
    <property type="evidence" value="ECO:0007669"/>
    <property type="project" value="InterPro"/>
</dbReference>
<keyword evidence="7" id="KW-0963">Cytoplasm</keyword>
<keyword evidence="14" id="KW-0206">Cytoskeleton</keyword>
<dbReference type="AlphaFoldDB" id="A0A667XEW8"/>
<evidence type="ECO:0000256" key="8">
    <source>
        <dbReference type="ARBA" id="ARBA00022692"/>
    </source>
</evidence>
<evidence type="ECO:0000256" key="6">
    <source>
        <dbReference type="ARBA" id="ARBA00022475"/>
    </source>
</evidence>
<dbReference type="Ensembl" id="ENSMMDT00005016756.1">
    <property type="protein sequence ID" value="ENSMMDP00005016330.1"/>
    <property type="gene ID" value="ENSMMDG00005008249.1"/>
</dbReference>
<dbReference type="Proteomes" id="UP000472263">
    <property type="component" value="Chromosome 13"/>
</dbReference>
<dbReference type="GO" id="GO:0042383">
    <property type="term" value="C:sarcolemma"/>
    <property type="evidence" value="ECO:0007669"/>
    <property type="project" value="UniProtKB-SubCell"/>
</dbReference>
<sequence length="274" mass="30120">MVREQYVTTTQGSSVPRLSPENVYKIGIYGWRKRCLYLFVLLLIIILVVNFALTIWILRVMWFNSAGMGMLQVNSDGVKLEEGESEFLLPLYAHEIHSREDSSLLVHSSENVSLNARNENGDVTGSLFVGKSLKEDTYTKHTHTHAQHDRDTEEDSACPLKMQVEDTVVFNAAVFYFRLESPTRSLSMDAPKGVHIKALAGNVEVASNMDVILQSSVGLLVLDAETVRMPSLPLSGGGVSGNAQGLYEVCVCPSGKLFLSKAGVTSTCSENQEC</sequence>
<evidence type="ECO:0000313" key="17">
    <source>
        <dbReference type="Proteomes" id="UP000472263"/>
    </source>
</evidence>
<evidence type="ECO:0000256" key="10">
    <source>
        <dbReference type="ARBA" id="ARBA00022989"/>
    </source>
</evidence>
<evidence type="ECO:0000256" key="7">
    <source>
        <dbReference type="ARBA" id="ARBA00022490"/>
    </source>
</evidence>
<dbReference type="GO" id="GO:0060047">
    <property type="term" value="P:heart contraction"/>
    <property type="evidence" value="ECO:0007669"/>
    <property type="project" value="TreeGrafter"/>
</dbReference>
<dbReference type="PANTHER" id="PTHR12939:SF4">
    <property type="entry name" value="GAMMA-SARCOGLYCAN"/>
    <property type="match status" value="1"/>
</dbReference>
<evidence type="ECO:0000256" key="14">
    <source>
        <dbReference type="ARBA" id="ARBA00023212"/>
    </source>
</evidence>
<reference evidence="16" key="3">
    <citation type="submission" date="2025-09" db="UniProtKB">
        <authorList>
            <consortium name="Ensembl"/>
        </authorList>
    </citation>
    <scope>IDENTIFICATION</scope>
</reference>
<evidence type="ECO:0000256" key="13">
    <source>
        <dbReference type="ARBA" id="ARBA00023180"/>
    </source>
</evidence>
<comment type="similarity">
    <text evidence="4">Belongs to the sarcoglycan beta/delta/gamma/zeta family.</text>
</comment>
<dbReference type="InterPro" id="IPR006875">
    <property type="entry name" value="Sarcoglycan"/>
</dbReference>
<dbReference type="GO" id="GO:0048738">
    <property type="term" value="P:cardiac muscle tissue development"/>
    <property type="evidence" value="ECO:0007669"/>
    <property type="project" value="TreeGrafter"/>
</dbReference>
<comment type="function">
    <text evidence="1">Component of the sarcoglycan complex, a subcomplex of the dystrophin-glycoprotein complex which forms a link between the F-actin cytoskeleton and the extracellular matrix.</text>
</comment>
<dbReference type="GO" id="GO:0005856">
    <property type="term" value="C:cytoskeleton"/>
    <property type="evidence" value="ECO:0007669"/>
    <property type="project" value="UniProtKB-SubCell"/>
</dbReference>
<keyword evidence="12" id="KW-1015">Disulfide bond</keyword>
<evidence type="ECO:0000256" key="15">
    <source>
        <dbReference type="SAM" id="Phobius"/>
    </source>
</evidence>
<evidence type="ECO:0000256" key="5">
    <source>
        <dbReference type="ARBA" id="ARBA00020453"/>
    </source>
</evidence>
<dbReference type="InterPro" id="IPR039972">
    <property type="entry name" value="Sarcoglycan_gamma/delta/zeta"/>
</dbReference>
<keyword evidence="9" id="KW-0735">Signal-anchor</keyword>
<name>A0A667XEW8_9TELE</name>
<evidence type="ECO:0000256" key="9">
    <source>
        <dbReference type="ARBA" id="ARBA00022968"/>
    </source>
</evidence>
<dbReference type="Pfam" id="PF04790">
    <property type="entry name" value="Sarcoglycan_1"/>
    <property type="match status" value="1"/>
</dbReference>